<keyword evidence="3 6" id="KW-0418">Kinase</keyword>
<dbReference type="InterPro" id="IPR018485">
    <property type="entry name" value="FGGY_C"/>
</dbReference>
<evidence type="ECO:0000256" key="1">
    <source>
        <dbReference type="ARBA" id="ARBA00009156"/>
    </source>
</evidence>
<dbReference type="Pfam" id="PF02782">
    <property type="entry name" value="FGGY_C"/>
    <property type="match status" value="1"/>
</dbReference>
<evidence type="ECO:0000313" key="6">
    <source>
        <dbReference type="EMBL" id="OGG11631.1"/>
    </source>
</evidence>
<comment type="similarity">
    <text evidence="1">Belongs to the FGGY kinase family.</text>
</comment>
<feature type="domain" description="Carbohydrate kinase FGGY C-terminal" evidence="5">
    <location>
        <begin position="263"/>
        <end position="415"/>
    </location>
</feature>
<dbReference type="SUPFAM" id="SSF53067">
    <property type="entry name" value="Actin-like ATPase domain"/>
    <property type="match status" value="2"/>
</dbReference>
<dbReference type="AlphaFoldDB" id="A0A1F5ZGX1"/>
<name>A0A1F5ZGX1_9BACT</name>
<evidence type="ECO:0000256" key="3">
    <source>
        <dbReference type="ARBA" id="ARBA00022777"/>
    </source>
</evidence>
<dbReference type="PANTHER" id="PTHR43095:SF5">
    <property type="entry name" value="XYLULOSE KINASE"/>
    <property type="match status" value="1"/>
</dbReference>
<dbReference type="InterPro" id="IPR043129">
    <property type="entry name" value="ATPase_NBD"/>
</dbReference>
<dbReference type="CDD" id="cd07809">
    <property type="entry name" value="ASKHA_NBD_FGGY_BaXK-like"/>
    <property type="match status" value="1"/>
</dbReference>
<sequence>MSSGGYLLGYDLGSSFIKASLIDIGTGELVANAASTDRELTIDSPKPGWAQQHPDMWWKHIVQATLKIKIKVGNKLKDVKAIGITYQMHGLVLVDKHMNVLYPSIIWCDSRAVELGNKAFQKIGEKKCLAHLLNSPGNFTASKLAWVKQNLPEVYDKVYKMMLPGDYIAYKLTGEIKTTVTGLSEGILWDYRKQDVADLVLDYYGIPKALIPDIVPVFSIQGRLTKEAAEMTGLPVGVPVSYRAGDQPNNALSLNVLHPGEIAATTGTSGVVYGVGDKPVSDKKSRVNVFVHVNHTKKAPRYGTLLCLNGAGILNAWSKNTLFTLSKEGLSYDDMNQLAEKAPIGSEGLSILPFGNGAERTLENKNIGASIYGLNLTTHGRSHIARAVQEGVVFAMNYGLQIMGDMGLSIKVIKTGYANMFLSPLFASAFSTLTNSVIQLYNTDGSQGAARGAGIGAGIYPSAREAFKHLKIIKTVKPNSSQRGAYQAAYKRWERCLKKCLI</sequence>
<evidence type="ECO:0000313" key="7">
    <source>
        <dbReference type="Proteomes" id="UP000177268"/>
    </source>
</evidence>
<dbReference type="InterPro" id="IPR050406">
    <property type="entry name" value="FGGY_Carb_Kinase"/>
</dbReference>
<dbReference type="PANTHER" id="PTHR43095">
    <property type="entry name" value="SUGAR KINASE"/>
    <property type="match status" value="1"/>
</dbReference>
<dbReference type="InterPro" id="IPR000577">
    <property type="entry name" value="Carb_kinase_FGGY"/>
</dbReference>
<gene>
    <name evidence="6" type="ORF">A2Z00_01050</name>
</gene>
<dbReference type="Pfam" id="PF00370">
    <property type="entry name" value="FGGY_N"/>
    <property type="match status" value="1"/>
</dbReference>
<evidence type="ECO:0000259" key="4">
    <source>
        <dbReference type="Pfam" id="PF00370"/>
    </source>
</evidence>
<comment type="caution">
    <text evidence="6">The sequence shown here is derived from an EMBL/GenBank/DDBJ whole genome shotgun (WGS) entry which is preliminary data.</text>
</comment>
<dbReference type="STRING" id="1798370.A2Z00_01050"/>
<dbReference type="GO" id="GO:0016301">
    <property type="term" value="F:kinase activity"/>
    <property type="evidence" value="ECO:0007669"/>
    <property type="project" value="UniProtKB-KW"/>
</dbReference>
<dbReference type="EMBL" id="MFIZ01000022">
    <property type="protein sequence ID" value="OGG11631.1"/>
    <property type="molecule type" value="Genomic_DNA"/>
</dbReference>
<protein>
    <submittedName>
        <fullName evidence="6">Carbohydrate kinase</fullName>
    </submittedName>
</protein>
<accession>A0A1F5ZGX1</accession>
<dbReference type="Gene3D" id="3.30.420.40">
    <property type="match status" value="2"/>
</dbReference>
<evidence type="ECO:0000256" key="2">
    <source>
        <dbReference type="ARBA" id="ARBA00022679"/>
    </source>
</evidence>
<dbReference type="InterPro" id="IPR018484">
    <property type="entry name" value="FGGY_N"/>
</dbReference>
<keyword evidence="2" id="KW-0808">Transferase</keyword>
<dbReference type="PIRSF" id="PIRSF000538">
    <property type="entry name" value="GlpK"/>
    <property type="match status" value="1"/>
</dbReference>
<evidence type="ECO:0000259" key="5">
    <source>
        <dbReference type="Pfam" id="PF02782"/>
    </source>
</evidence>
<reference evidence="6 7" key="1">
    <citation type="journal article" date="2016" name="Nat. Commun.">
        <title>Thousands of microbial genomes shed light on interconnected biogeochemical processes in an aquifer system.</title>
        <authorList>
            <person name="Anantharaman K."/>
            <person name="Brown C.T."/>
            <person name="Hug L.A."/>
            <person name="Sharon I."/>
            <person name="Castelle C.J."/>
            <person name="Probst A.J."/>
            <person name="Thomas B.C."/>
            <person name="Singh A."/>
            <person name="Wilkins M.J."/>
            <person name="Karaoz U."/>
            <person name="Brodie E.L."/>
            <person name="Williams K.H."/>
            <person name="Hubbard S.S."/>
            <person name="Banfield J.F."/>
        </authorList>
    </citation>
    <scope>NUCLEOTIDE SEQUENCE [LARGE SCALE GENOMIC DNA]</scope>
</reference>
<feature type="domain" description="Carbohydrate kinase FGGY N-terminal" evidence="4">
    <location>
        <begin position="6"/>
        <end position="249"/>
    </location>
</feature>
<dbReference type="Proteomes" id="UP000177268">
    <property type="component" value="Unassembled WGS sequence"/>
</dbReference>
<organism evidence="6 7">
    <name type="scientific">Candidatus Gottesmanbacteria bacterium RBG_13_45_10</name>
    <dbReference type="NCBI Taxonomy" id="1798370"/>
    <lineage>
        <taxon>Bacteria</taxon>
        <taxon>Candidatus Gottesmaniibacteriota</taxon>
    </lineage>
</organism>
<dbReference type="GO" id="GO:0005975">
    <property type="term" value="P:carbohydrate metabolic process"/>
    <property type="evidence" value="ECO:0007669"/>
    <property type="project" value="InterPro"/>
</dbReference>
<proteinExistence type="inferred from homology"/>